<dbReference type="InterPro" id="IPR036179">
    <property type="entry name" value="Ig-like_dom_sf"/>
</dbReference>
<keyword evidence="8 12" id="KW-0472">Membrane</keyword>
<dbReference type="GO" id="GO:0016020">
    <property type="term" value="C:membrane"/>
    <property type="evidence" value="ECO:0007669"/>
    <property type="project" value="UniProtKB-SubCell"/>
</dbReference>
<evidence type="ECO:0000256" key="2">
    <source>
        <dbReference type="ARBA" id="ARBA00005925"/>
    </source>
</evidence>
<proteinExistence type="inferred from homology"/>
<dbReference type="InterPro" id="IPR007110">
    <property type="entry name" value="Ig-like_dom"/>
</dbReference>
<evidence type="ECO:0000256" key="1">
    <source>
        <dbReference type="ARBA" id="ARBA00004479"/>
    </source>
</evidence>
<evidence type="ECO:0000256" key="3">
    <source>
        <dbReference type="ARBA" id="ARBA00022692"/>
    </source>
</evidence>
<keyword evidence="3 12" id="KW-0812">Transmembrane</keyword>
<comment type="similarity">
    <text evidence="2">Belongs to the immunoglobulin superfamily. ICAM family.</text>
</comment>
<dbReference type="PANTHER" id="PTHR13771">
    <property type="entry name" value="INTERCELLULAR ADHESION MOLECULE"/>
    <property type="match status" value="1"/>
</dbReference>
<accession>A0A8C3G8N1</accession>
<reference evidence="14" key="1">
    <citation type="submission" date="2025-08" db="UniProtKB">
        <authorList>
            <consortium name="Ensembl"/>
        </authorList>
    </citation>
    <scope>IDENTIFICATION</scope>
</reference>
<dbReference type="GeneTree" id="ENSGT00940000159005"/>
<keyword evidence="10" id="KW-0325">Glycoprotein</keyword>
<dbReference type="Proteomes" id="UP000694565">
    <property type="component" value="Unplaced"/>
</dbReference>
<evidence type="ECO:0000256" key="8">
    <source>
        <dbReference type="ARBA" id="ARBA00023136"/>
    </source>
</evidence>
<name>A0A8C3G8N1_CYCLU</name>
<keyword evidence="5" id="KW-0677">Repeat</keyword>
<dbReference type="Gene3D" id="2.60.40.10">
    <property type="entry name" value="Immunoglobulins"/>
    <property type="match status" value="2"/>
</dbReference>
<dbReference type="PROSITE" id="PS50835">
    <property type="entry name" value="IG_LIKE"/>
    <property type="match status" value="1"/>
</dbReference>
<organism evidence="14 15">
    <name type="scientific">Cyclopterus lumpus</name>
    <name type="common">Lumpsucker</name>
    <dbReference type="NCBI Taxonomy" id="8103"/>
    <lineage>
        <taxon>Eukaryota</taxon>
        <taxon>Metazoa</taxon>
        <taxon>Chordata</taxon>
        <taxon>Craniata</taxon>
        <taxon>Vertebrata</taxon>
        <taxon>Euteleostomi</taxon>
        <taxon>Actinopterygii</taxon>
        <taxon>Neopterygii</taxon>
        <taxon>Teleostei</taxon>
        <taxon>Neoteleostei</taxon>
        <taxon>Acanthomorphata</taxon>
        <taxon>Eupercaria</taxon>
        <taxon>Perciformes</taxon>
        <taxon>Cottioidei</taxon>
        <taxon>Cottales</taxon>
        <taxon>Cyclopteridae</taxon>
        <taxon>Cyclopterus</taxon>
    </lineage>
</organism>
<evidence type="ECO:0000256" key="5">
    <source>
        <dbReference type="ARBA" id="ARBA00022737"/>
    </source>
</evidence>
<reference evidence="14" key="2">
    <citation type="submission" date="2025-09" db="UniProtKB">
        <authorList>
            <consortium name="Ensembl"/>
        </authorList>
    </citation>
    <scope>IDENTIFICATION</scope>
</reference>
<keyword evidence="15" id="KW-1185">Reference proteome</keyword>
<evidence type="ECO:0000256" key="7">
    <source>
        <dbReference type="ARBA" id="ARBA00022989"/>
    </source>
</evidence>
<evidence type="ECO:0000256" key="11">
    <source>
        <dbReference type="ARBA" id="ARBA00023319"/>
    </source>
</evidence>
<keyword evidence="11" id="KW-0393">Immunoglobulin domain</keyword>
<dbReference type="AlphaFoldDB" id="A0A8C3G8N1"/>
<comment type="subcellular location">
    <subcellularLocation>
        <location evidence="1">Membrane</location>
        <topology evidence="1">Single-pass type I membrane protein</topology>
    </subcellularLocation>
</comment>
<dbReference type="InterPro" id="IPR013768">
    <property type="entry name" value="ICAM_N"/>
</dbReference>
<evidence type="ECO:0000259" key="13">
    <source>
        <dbReference type="PROSITE" id="PS50835"/>
    </source>
</evidence>
<dbReference type="SUPFAM" id="SSF48726">
    <property type="entry name" value="Immunoglobulin"/>
    <property type="match status" value="2"/>
</dbReference>
<evidence type="ECO:0000256" key="6">
    <source>
        <dbReference type="ARBA" id="ARBA00022889"/>
    </source>
</evidence>
<evidence type="ECO:0000256" key="9">
    <source>
        <dbReference type="ARBA" id="ARBA00023157"/>
    </source>
</evidence>
<dbReference type="GO" id="GO:0005178">
    <property type="term" value="F:integrin binding"/>
    <property type="evidence" value="ECO:0007669"/>
    <property type="project" value="InterPro"/>
</dbReference>
<evidence type="ECO:0000256" key="12">
    <source>
        <dbReference type="SAM" id="Phobius"/>
    </source>
</evidence>
<feature type="domain" description="Ig-like" evidence="13">
    <location>
        <begin position="116"/>
        <end position="213"/>
    </location>
</feature>
<dbReference type="PRINTS" id="PR01472">
    <property type="entry name" value="ICAMVCAM1"/>
</dbReference>
<sequence>LYHCCYKIVFVQSAVTHSVLPGQPVNSSCLVQMNPPSVVVRFGDSFSVNCSSTSDLIESMGLESRYGSSMSSSGNSFVVLKVESVTDWEFEPICFLNHLRDGQCLQTLPVTVYKTPDTVSISPPSLEGLVEGERYSIQCDIVNVAPVSSLSVHWHRGDAIFYTERFDGSSLSPVNKTSVFNLTAQRGDDETRIWCEAQLDFWTPAPMSAQRLTARAPTPNISPSPKLQVRYCYKSSSCAPPLLSCRVDYSITPPFYCFPSGSHAGTTAGILMAVFFVLIVILGCVVYHKQKHPEQMS</sequence>
<dbReference type="InterPro" id="IPR047012">
    <property type="entry name" value="ICAM_VCAM"/>
</dbReference>
<dbReference type="InterPro" id="IPR013783">
    <property type="entry name" value="Ig-like_fold"/>
</dbReference>
<evidence type="ECO:0000313" key="14">
    <source>
        <dbReference type="Ensembl" id="ENSCLMP00005042298.1"/>
    </source>
</evidence>
<protein>
    <recommendedName>
        <fullName evidence="13">Ig-like domain-containing protein</fullName>
    </recommendedName>
</protein>
<keyword evidence="6" id="KW-0130">Cell adhesion</keyword>
<dbReference type="Pfam" id="PF03921">
    <property type="entry name" value="ICAM_N"/>
    <property type="match status" value="1"/>
</dbReference>
<dbReference type="GO" id="GO:0098609">
    <property type="term" value="P:cell-cell adhesion"/>
    <property type="evidence" value="ECO:0007669"/>
    <property type="project" value="InterPro"/>
</dbReference>
<dbReference type="Ensembl" id="ENSCLMT00005043822.1">
    <property type="protein sequence ID" value="ENSCLMP00005042298.1"/>
    <property type="gene ID" value="ENSCLMG00005019713.1"/>
</dbReference>
<evidence type="ECO:0000256" key="10">
    <source>
        <dbReference type="ARBA" id="ARBA00023180"/>
    </source>
</evidence>
<evidence type="ECO:0000313" key="15">
    <source>
        <dbReference type="Proteomes" id="UP000694565"/>
    </source>
</evidence>
<dbReference type="PANTHER" id="PTHR13771:SF9">
    <property type="entry name" value="INTERCELLULAR ADHESION MOLECULE 5"/>
    <property type="match status" value="1"/>
</dbReference>
<keyword evidence="9" id="KW-1015">Disulfide bond</keyword>
<dbReference type="InterPro" id="IPR003987">
    <property type="entry name" value="ICAM_VCAM_N"/>
</dbReference>
<keyword evidence="7 12" id="KW-1133">Transmembrane helix</keyword>
<evidence type="ECO:0000256" key="4">
    <source>
        <dbReference type="ARBA" id="ARBA00022729"/>
    </source>
</evidence>
<keyword evidence="4" id="KW-0732">Signal</keyword>
<feature type="transmembrane region" description="Helical" evidence="12">
    <location>
        <begin position="268"/>
        <end position="287"/>
    </location>
</feature>